<gene>
    <name evidence="1" type="ORF">HELGO_WM46363</name>
</gene>
<sequence>MSTVLRNIGLYAKNAQDKNETVKPLQASIFNSIKGVDSALVVNELAYNDYIRTNPSKFSMPVKVDEVNVMIEGVNLEESHSLTVEKDGRLSVIGTGIVNSFVEIVFPDNSSEKVRIDEFGYYNETNSLQPQPEGNVTVIQTNKKGEVLFEKIRVYTDKTKPSVPSVKFILSEPDEMISIYGKAEALSDINMSLEENKTLLVPVNEKGQYSITLAQDKVFDKNISVRTIDLNGNSSLPKYALYEKPKVIELEDTNESAEENYKQVVKGISITVDDNSTMKNTENNDSVDIAEEAYSDTWEDEALTENNLTLDVNPFPSYITGSQAEVQKKEESLITNLGAITFLEDIDDESANDDEEWYFKVEEALMTYFEFLNPDSILQENHTMIKMNRDEIEEELSISKSNNTVEVSYVEYKENIGTCMDAMQTAYIRVNRDQTLSSGYSVDGIDCEEYKKDATASRHFEKGTKSLIRATTSEEKERFSKASVVIEIETELGDEPIYLGGR</sequence>
<protein>
    <submittedName>
        <fullName evidence="1">Uncharacterized protein</fullName>
    </submittedName>
</protein>
<dbReference type="EMBL" id="CACVAR010000253">
    <property type="protein sequence ID" value="CAA6815538.1"/>
    <property type="molecule type" value="Genomic_DNA"/>
</dbReference>
<proteinExistence type="predicted"/>
<accession>A0A6S6TKZ4</accession>
<dbReference type="InterPro" id="IPR013783">
    <property type="entry name" value="Ig-like_fold"/>
</dbReference>
<evidence type="ECO:0000313" key="1">
    <source>
        <dbReference type="EMBL" id="CAA6815538.1"/>
    </source>
</evidence>
<dbReference type="AlphaFoldDB" id="A0A6S6TKZ4"/>
<dbReference type="Gene3D" id="2.60.40.10">
    <property type="entry name" value="Immunoglobulins"/>
    <property type="match status" value="1"/>
</dbReference>
<name>A0A6S6TKZ4_9BACT</name>
<reference evidence="1" key="1">
    <citation type="submission" date="2020-01" db="EMBL/GenBank/DDBJ databases">
        <authorList>
            <person name="Meier V. D."/>
            <person name="Meier V D."/>
        </authorList>
    </citation>
    <scope>NUCLEOTIDE SEQUENCE</scope>
    <source>
        <strain evidence="1">HLG_WM_MAG_03</strain>
    </source>
</reference>
<organism evidence="1">
    <name type="scientific">uncultured Sulfurovum sp</name>
    <dbReference type="NCBI Taxonomy" id="269237"/>
    <lineage>
        <taxon>Bacteria</taxon>
        <taxon>Pseudomonadati</taxon>
        <taxon>Campylobacterota</taxon>
        <taxon>Epsilonproteobacteria</taxon>
        <taxon>Campylobacterales</taxon>
        <taxon>Sulfurovaceae</taxon>
        <taxon>Sulfurovum</taxon>
        <taxon>environmental samples</taxon>
    </lineage>
</organism>